<reference evidence="1" key="1">
    <citation type="submission" date="2018-05" db="EMBL/GenBank/DDBJ databases">
        <authorList>
            <person name="Lanie J.A."/>
            <person name="Ng W.-L."/>
            <person name="Kazmierczak K.M."/>
            <person name="Andrzejewski T.M."/>
            <person name="Davidsen T.M."/>
            <person name="Wayne K.J."/>
            <person name="Tettelin H."/>
            <person name="Glass J.I."/>
            <person name="Rusch D."/>
            <person name="Podicherti R."/>
            <person name="Tsui H.-C.T."/>
            <person name="Winkler M.E."/>
        </authorList>
    </citation>
    <scope>NUCLEOTIDE SEQUENCE</scope>
</reference>
<dbReference type="AlphaFoldDB" id="A0A382MSV6"/>
<name>A0A382MSV6_9ZZZZ</name>
<proteinExistence type="predicted"/>
<dbReference type="EMBL" id="UINC01095077">
    <property type="protein sequence ID" value="SVC50867.1"/>
    <property type="molecule type" value="Genomic_DNA"/>
</dbReference>
<organism evidence="1">
    <name type="scientific">marine metagenome</name>
    <dbReference type="NCBI Taxonomy" id="408172"/>
    <lineage>
        <taxon>unclassified sequences</taxon>
        <taxon>metagenomes</taxon>
        <taxon>ecological metagenomes</taxon>
    </lineage>
</organism>
<evidence type="ECO:0000313" key="1">
    <source>
        <dbReference type="EMBL" id="SVC50867.1"/>
    </source>
</evidence>
<sequence>MVEVLHILEYPMKIKVHARNIDTKLRLALFAMTEFALARLIPSRRLRNNLSINVHLKHHDEGGEAMMSKNTNPKRPRE</sequence>
<feature type="non-terminal residue" evidence="1">
    <location>
        <position position="78"/>
    </location>
</feature>
<accession>A0A382MSV6</accession>
<gene>
    <name evidence="1" type="ORF">METZ01_LOCUS303721</name>
</gene>
<protein>
    <submittedName>
        <fullName evidence="1">Uncharacterized protein</fullName>
    </submittedName>
</protein>